<reference evidence="3" key="1">
    <citation type="submission" date="2010-05" db="EMBL/GenBank/DDBJ databases">
        <title>The Genome Sequence of Magnaporthe poae strain ATCC 64411.</title>
        <authorList>
            <consortium name="The Broad Institute Genome Sequencing Platform"/>
            <consortium name="Broad Institute Genome Sequencing Center for Infectious Disease"/>
            <person name="Ma L.-J."/>
            <person name="Dead R."/>
            <person name="Young S."/>
            <person name="Zeng Q."/>
            <person name="Koehrsen M."/>
            <person name="Alvarado L."/>
            <person name="Berlin A."/>
            <person name="Chapman S.B."/>
            <person name="Chen Z."/>
            <person name="Freedman E."/>
            <person name="Gellesch M."/>
            <person name="Goldberg J."/>
            <person name="Griggs A."/>
            <person name="Gujja S."/>
            <person name="Heilman E.R."/>
            <person name="Heiman D."/>
            <person name="Hepburn T."/>
            <person name="Howarth C."/>
            <person name="Jen D."/>
            <person name="Larson L."/>
            <person name="Mehta T."/>
            <person name="Neiman D."/>
            <person name="Pearson M."/>
            <person name="Roberts A."/>
            <person name="Saif S."/>
            <person name="Shea T."/>
            <person name="Shenoy N."/>
            <person name="Sisk P."/>
            <person name="Stolte C."/>
            <person name="Sykes S."/>
            <person name="Walk T."/>
            <person name="White J."/>
            <person name="Yandava C."/>
            <person name="Haas B."/>
            <person name="Nusbaum C."/>
            <person name="Birren B."/>
        </authorList>
    </citation>
    <scope>NUCLEOTIDE SEQUENCE</scope>
    <source>
        <strain evidence="3">ATCC 64411</strain>
    </source>
</reference>
<feature type="compositionally biased region" description="Low complexity" evidence="1">
    <location>
        <begin position="698"/>
        <end position="712"/>
    </location>
</feature>
<reference evidence="5" key="2">
    <citation type="submission" date="2010-05" db="EMBL/GenBank/DDBJ databases">
        <title>The genome sequence of Magnaporthe poae strain ATCC 64411.</title>
        <authorList>
            <person name="Ma L.-J."/>
            <person name="Dead R."/>
            <person name="Young S."/>
            <person name="Zeng Q."/>
            <person name="Koehrsen M."/>
            <person name="Alvarado L."/>
            <person name="Berlin A."/>
            <person name="Chapman S.B."/>
            <person name="Chen Z."/>
            <person name="Freedman E."/>
            <person name="Gellesch M."/>
            <person name="Goldberg J."/>
            <person name="Griggs A."/>
            <person name="Gujja S."/>
            <person name="Heilman E.R."/>
            <person name="Heiman D."/>
            <person name="Hepburn T."/>
            <person name="Howarth C."/>
            <person name="Jen D."/>
            <person name="Larson L."/>
            <person name="Mehta T."/>
            <person name="Neiman D."/>
            <person name="Pearson M."/>
            <person name="Roberts A."/>
            <person name="Saif S."/>
            <person name="Shea T."/>
            <person name="Shenoy N."/>
            <person name="Sisk P."/>
            <person name="Stolte C."/>
            <person name="Sykes S."/>
            <person name="Walk T."/>
            <person name="White J."/>
            <person name="Yandava C."/>
            <person name="Haas B."/>
            <person name="Nusbaum C."/>
            <person name="Birren B."/>
        </authorList>
    </citation>
    <scope>NUCLEOTIDE SEQUENCE [LARGE SCALE GENOMIC DNA]</scope>
    <source>
        <strain evidence="5">ATCC 64411 / 73-15</strain>
    </source>
</reference>
<accession>A0A0C4E050</accession>
<gene>
    <name evidence="3" type="ORF">MAPG_05716</name>
</gene>
<feature type="chain" id="PRO_5009385576" evidence="2">
    <location>
        <begin position="26"/>
        <end position="765"/>
    </location>
</feature>
<feature type="region of interest" description="Disordered" evidence="1">
    <location>
        <begin position="643"/>
        <end position="765"/>
    </location>
</feature>
<dbReference type="STRING" id="644358.A0A0C4E050"/>
<feature type="compositionally biased region" description="Polar residues" evidence="1">
    <location>
        <begin position="713"/>
        <end position="726"/>
    </location>
</feature>
<feature type="compositionally biased region" description="Gly residues" evidence="1">
    <location>
        <begin position="647"/>
        <end position="663"/>
    </location>
</feature>
<feature type="signal peptide" evidence="2">
    <location>
        <begin position="1"/>
        <end position="25"/>
    </location>
</feature>
<dbReference type="EMBL" id="ADBL01001368">
    <property type="status" value="NOT_ANNOTATED_CDS"/>
    <property type="molecule type" value="Genomic_DNA"/>
</dbReference>
<dbReference type="VEuPathDB" id="FungiDB:MAPG_05716"/>
<evidence type="ECO:0000256" key="2">
    <source>
        <dbReference type="SAM" id="SignalP"/>
    </source>
</evidence>
<reference evidence="4" key="4">
    <citation type="journal article" date="2015" name="G3 (Bethesda)">
        <title>Genome sequences of three phytopathogenic species of the Magnaporthaceae family of fungi.</title>
        <authorList>
            <person name="Okagaki L.H."/>
            <person name="Nunes C.C."/>
            <person name="Sailsbery J."/>
            <person name="Clay B."/>
            <person name="Brown D."/>
            <person name="John T."/>
            <person name="Oh Y."/>
            <person name="Young N."/>
            <person name="Fitzgerald M."/>
            <person name="Haas B.J."/>
            <person name="Zeng Q."/>
            <person name="Young S."/>
            <person name="Adiconis X."/>
            <person name="Fan L."/>
            <person name="Levin J.Z."/>
            <person name="Mitchell T.K."/>
            <person name="Okubara P.A."/>
            <person name="Farman M.L."/>
            <person name="Kohn L.M."/>
            <person name="Birren B."/>
            <person name="Ma L.-J."/>
            <person name="Dean R.A."/>
        </authorList>
    </citation>
    <scope>NUCLEOTIDE SEQUENCE</scope>
    <source>
        <strain evidence="4">ATCC 64411 / 73-15</strain>
    </source>
</reference>
<feature type="region of interest" description="Disordered" evidence="1">
    <location>
        <begin position="433"/>
        <end position="604"/>
    </location>
</feature>
<evidence type="ECO:0000313" key="4">
    <source>
        <dbReference type="EnsemblFungi" id="MAPG_05716T0"/>
    </source>
</evidence>
<evidence type="ECO:0000313" key="5">
    <source>
        <dbReference type="Proteomes" id="UP000011715"/>
    </source>
</evidence>
<organism evidence="4 5">
    <name type="scientific">Magnaporthiopsis poae (strain ATCC 64411 / 73-15)</name>
    <name type="common">Kentucky bluegrass fungus</name>
    <name type="synonym">Magnaporthe poae</name>
    <dbReference type="NCBI Taxonomy" id="644358"/>
    <lineage>
        <taxon>Eukaryota</taxon>
        <taxon>Fungi</taxon>
        <taxon>Dikarya</taxon>
        <taxon>Ascomycota</taxon>
        <taxon>Pezizomycotina</taxon>
        <taxon>Sordariomycetes</taxon>
        <taxon>Sordariomycetidae</taxon>
        <taxon>Magnaporthales</taxon>
        <taxon>Magnaporthaceae</taxon>
        <taxon>Magnaporthiopsis</taxon>
    </lineage>
</organism>
<dbReference type="EnsemblFungi" id="MAPG_05716T0">
    <property type="protein sequence ID" value="MAPG_05716T0"/>
    <property type="gene ID" value="MAPG_05716"/>
</dbReference>
<feature type="compositionally biased region" description="Low complexity" evidence="1">
    <location>
        <begin position="561"/>
        <end position="579"/>
    </location>
</feature>
<reference evidence="3" key="3">
    <citation type="submission" date="2011-03" db="EMBL/GenBank/DDBJ databases">
        <title>Annotation of Magnaporthe poae ATCC 64411.</title>
        <authorList>
            <person name="Ma L.-J."/>
            <person name="Dead R."/>
            <person name="Young S.K."/>
            <person name="Zeng Q."/>
            <person name="Gargeya S."/>
            <person name="Fitzgerald M."/>
            <person name="Haas B."/>
            <person name="Abouelleil A."/>
            <person name="Alvarado L."/>
            <person name="Arachchi H.M."/>
            <person name="Berlin A."/>
            <person name="Brown A."/>
            <person name="Chapman S.B."/>
            <person name="Chen Z."/>
            <person name="Dunbar C."/>
            <person name="Freedman E."/>
            <person name="Gearin G."/>
            <person name="Gellesch M."/>
            <person name="Goldberg J."/>
            <person name="Griggs A."/>
            <person name="Gujja S."/>
            <person name="Heiman D."/>
            <person name="Howarth C."/>
            <person name="Larson L."/>
            <person name="Lui A."/>
            <person name="MacDonald P.J.P."/>
            <person name="Mehta T."/>
            <person name="Montmayeur A."/>
            <person name="Murphy C."/>
            <person name="Neiman D."/>
            <person name="Pearson M."/>
            <person name="Priest M."/>
            <person name="Roberts A."/>
            <person name="Saif S."/>
            <person name="Shea T."/>
            <person name="Shenoy N."/>
            <person name="Sisk P."/>
            <person name="Stolte C."/>
            <person name="Sykes S."/>
            <person name="Yandava C."/>
            <person name="Wortman J."/>
            <person name="Nusbaum C."/>
            <person name="Birren B."/>
        </authorList>
    </citation>
    <scope>NUCLEOTIDE SEQUENCE</scope>
    <source>
        <strain evidence="3">ATCC 64411</strain>
    </source>
</reference>
<evidence type="ECO:0000313" key="3">
    <source>
        <dbReference type="EMBL" id="KLU86704.1"/>
    </source>
</evidence>
<proteinExistence type="predicted"/>
<keyword evidence="5" id="KW-1185">Reference proteome</keyword>
<feature type="compositionally biased region" description="Low complexity" evidence="1">
    <location>
        <begin position="538"/>
        <end position="554"/>
    </location>
</feature>
<dbReference type="OrthoDB" id="10680373at2759"/>
<protein>
    <submittedName>
        <fullName evidence="3 4">Uncharacterized protein</fullName>
    </submittedName>
</protein>
<dbReference type="EMBL" id="GL876969">
    <property type="protein sequence ID" value="KLU86704.1"/>
    <property type="molecule type" value="Genomic_DNA"/>
</dbReference>
<name>A0A0C4E050_MAGP6</name>
<dbReference type="Proteomes" id="UP000011715">
    <property type="component" value="Unassembled WGS sequence"/>
</dbReference>
<feature type="compositionally biased region" description="Low complexity" evidence="1">
    <location>
        <begin position="680"/>
        <end position="690"/>
    </location>
</feature>
<dbReference type="eggNOG" id="ENOG502RN87">
    <property type="taxonomic scope" value="Eukaryota"/>
</dbReference>
<sequence>MAKMAPLLAMLVWALLLLLPSYVLSLPLPSTDVRRSIPTAALARRQGPNKFSGNKDRFQTGVELLRFYVAGSSYPPSSTLFQNDQVRTAYGPLHMDRPESFDFGTTPKSDIIKLQLTNSYHSEHILEFQVVKNLIYSLTGDPKLSKGAVATWTPSATTRYRNPVDPATFAQDRRAVLAPFMKKAAAELGFHSYVCLWWAPPRLPYKQPAQNKLEVGGIKHLPPFDIVINSLPSETNFPNEFVLLHGDTNSLKNAVWSANINIRTVDKMTKYIKAGVEGSYDPTIAMKAFTAVKHTMHTWEYMTIPEIQSTYNKEVARIISTFDSIERQLAKLPVGPGSDYPYFKDGYQMLGLKDKSEDFFRNYAKRSFEKSMKFIKAWAPVIIATWSKDYRDIPLNTDQSLVPGTIKDWDLKQKGHSLAKLRDLFAAEIAAEAAEEDEEAKESAADGWDSQSGGEGAQKSDSEGSEGGAPPVVPGVPQTPGKPSTKPPKVPLAPQKPQGEAGRPGAVGELSPSKKTEGQSFPDGFPNRPKPDAGKGQGTDATGTTGQKTDTATDADGKKSGTGTDQSQDQGTGTTAGTGRPQRLTLNPKPVYAGAKASKDKEKDMRFKDLKHEQMNKLANALFEHLYPQGKDTWFQSMERKWQAGPYYGGGGGSGGGGGGGGSQMVLPIRPGPSQKVPPSGAGTTSQRQQGGSGSGSGRSATTSGQAAPAPATRTQPKGQTPTNTKAPAPKNDGKTQAGSGSGTQKGGSSSTTKGGKGGKKGGSS</sequence>
<dbReference type="AlphaFoldDB" id="A0A0C4E050"/>
<reference evidence="4" key="5">
    <citation type="submission" date="2015-06" db="UniProtKB">
        <authorList>
            <consortium name="EnsemblFungi"/>
        </authorList>
    </citation>
    <scope>IDENTIFICATION</scope>
    <source>
        <strain evidence="4">ATCC 64411</strain>
    </source>
</reference>
<keyword evidence="2" id="KW-0732">Signal</keyword>
<evidence type="ECO:0000256" key="1">
    <source>
        <dbReference type="SAM" id="MobiDB-lite"/>
    </source>
</evidence>